<accession>A0A7M1RVH1</accession>
<feature type="domain" description="HNH nuclease" evidence="1">
    <location>
        <begin position="86"/>
        <end position="134"/>
    </location>
</feature>
<dbReference type="Proteomes" id="UP000594086">
    <property type="component" value="Segment"/>
</dbReference>
<dbReference type="SMART" id="SM00507">
    <property type="entry name" value="HNHc"/>
    <property type="match status" value="1"/>
</dbReference>
<dbReference type="RefSeq" id="YP_010110282.1">
    <property type="nucleotide sequence ID" value="NC_055869.1"/>
</dbReference>
<name>A0A7M1RVH1_9CAUD</name>
<dbReference type="GO" id="GO:0004519">
    <property type="term" value="F:endonuclease activity"/>
    <property type="evidence" value="ECO:0007669"/>
    <property type="project" value="InterPro"/>
</dbReference>
<dbReference type="GeneID" id="65128579"/>
<dbReference type="CDD" id="cd00085">
    <property type="entry name" value="HNHc"/>
    <property type="match status" value="1"/>
</dbReference>
<keyword evidence="3" id="KW-1185">Reference proteome</keyword>
<dbReference type="GO" id="GO:0008270">
    <property type="term" value="F:zinc ion binding"/>
    <property type="evidence" value="ECO:0007669"/>
    <property type="project" value="InterPro"/>
</dbReference>
<sequence length="169" mass="19427">MKKECLYCNNEFQADLREVNRGNAKFCSLSCAAKYRNLHRKKYKCKCIVCEQEFEAQSSKAKYCTNACKLKDYRKRMKSNNTITRSFYNFLLLQPCAICGWNKTSCDVHHIIPVSNGGKNEITNLITLCPNCHRMVHRNLISEEKLKKFRESWTISSPSNEGLGALAGN</sequence>
<protein>
    <recommendedName>
        <fullName evidence="1">HNH nuclease domain-containing protein</fullName>
    </recommendedName>
</protein>
<evidence type="ECO:0000313" key="3">
    <source>
        <dbReference type="Proteomes" id="UP000594086"/>
    </source>
</evidence>
<dbReference type="InterPro" id="IPR002711">
    <property type="entry name" value="HNH"/>
</dbReference>
<dbReference type="GO" id="GO:0003676">
    <property type="term" value="F:nucleic acid binding"/>
    <property type="evidence" value="ECO:0007669"/>
    <property type="project" value="InterPro"/>
</dbReference>
<evidence type="ECO:0000259" key="1">
    <source>
        <dbReference type="SMART" id="SM00507"/>
    </source>
</evidence>
<reference evidence="2 3" key="1">
    <citation type="submission" date="2020-07" db="EMBL/GenBank/DDBJ databases">
        <title>Taxonomic proposal: Crassvirales, a new order of highly abundant and diverse bacterial viruses.</title>
        <authorList>
            <person name="Shkoporov A.N."/>
            <person name="Stockdale S.R."/>
            <person name="Guerin E."/>
            <person name="Ross R.P."/>
            <person name="Hill C."/>
        </authorList>
    </citation>
    <scope>NUCLEOTIDE SEQUENCE [LARGE SCALE GENOMIC DNA]</scope>
</reference>
<dbReference type="EMBL" id="MT774376">
    <property type="protein sequence ID" value="QOR58124.1"/>
    <property type="molecule type" value="Genomic_DNA"/>
</dbReference>
<proteinExistence type="predicted"/>
<dbReference type="Gene3D" id="1.10.30.50">
    <property type="match status" value="1"/>
</dbReference>
<dbReference type="KEGG" id="vg:65128579"/>
<dbReference type="InterPro" id="IPR003615">
    <property type="entry name" value="HNH_nuc"/>
</dbReference>
<evidence type="ECO:0000313" key="2">
    <source>
        <dbReference type="EMBL" id="QOR58124.1"/>
    </source>
</evidence>
<dbReference type="Pfam" id="PF01844">
    <property type="entry name" value="HNH"/>
    <property type="match status" value="1"/>
</dbReference>
<organism evidence="2 3">
    <name type="scientific">uncultured phage cr55_1</name>
    <dbReference type="NCBI Taxonomy" id="2772060"/>
    <lineage>
        <taxon>Viruses</taxon>
        <taxon>Duplodnaviria</taxon>
        <taxon>Heunggongvirae</taxon>
        <taxon>Uroviricota</taxon>
        <taxon>Caudoviricetes</taxon>
        <taxon>Crassvirales</taxon>
        <taxon>Suoliviridae</taxon>
        <taxon>Boorivirinae</taxon>
        <taxon>Culoivirus</taxon>
        <taxon>Culoivirus intestinalis</taxon>
    </lineage>
</organism>